<keyword evidence="3" id="KW-1185">Reference proteome</keyword>
<feature type="compositionally biased region" description="Polar residues" evidence="1">
    <location>
        <begin position="133"/>
        <end position="144"/>
    </location>
</feature>
<evidence type="ECO:0000256" key="1">
    <source>
        <dbReference type="SAM" id="MobiDB-lite"/>
    </source>
</evidence>
<reference evidence="2 3" key="1">
    <citation type="submission" date="2019-05" db="EMBL/GenBank/DDBJ databases">
        <title>Emergence of the Ug99 lineage of the wheat stem rust pathogen through somatic hybridization.</title>
        <authorList>
            <person name="Li F."/>
            <person name="Upadhyaya N.M."/>
            <person name="Sperschneider J."/>
            <person name="Matny O."/>
            <person name="Nguyen-Phuc H."/>
            <person name="Mago R."/>
            <person name="Raley C."/>
            <person name="Miller M.E."/>
            <person name="Silverstein K.A.T."/>
            <person name="Henningsen E."/>
            <person name="Hirsch C.D."/>
            <person name="Visser B."/>
            <person name="Pretorius Z.A."/>
            <person name="Steffenson B.J."/>
            <person name="Schwessinger B."/>
            <person name="Dodds P.N."/>
            <person name="Figueroa M."/>
        </authorList>
    </citation>
    <scope>NUCLEOTIDE SEQUENCE [LARGE SCALE GENOMIC DNA]</scope>
    <source>
        <strain evidence="2">21-0</strain>
    </source>
</reference>
<accession>A0A5B0QXX4</accession>
<dbReference type="AlphaFoldDB" id="A0A5B0QXX4"/>
<comment type="caution">
    <text evidence="2">The sequence shown here is derived from an EMBL/GenBank/DDBJ whole genome shotgun (WGS) entry which is preliminary data.</text>
</comment>
<name>A0A5B0QXX4_PUCGR</name>
<dbReference type="Proteomes" id="UP000324748">
    <property type="component" value="Unassembled WGS sequence"/>
</dbReference>
<dbReference type="EMBL" id="VSWC01000002">
    <property type="protein sequence ID" value="KAA1118172.1"/>
    <property type="molecule type" value="Genomic_DNA"/>
</dbReference>
<proteinExistence type="predicted"/>
<evidence type="ECO:0000313" key="3">
    <source>
        <dbReference type="Proteomes" id="UP000324748"/>
    </source>
</evidence>
<sequence length="144" mass="16101">MMVSKAHWDCRAEACIRRTAAGRSSSGCITPSFSFPFKHYPACPHPQARIETLLPLSLALRIARPTHLFWPLQSLNEGKLIVPALVTHNPRGTIFSLARSFTANSPLELSICIHSTRYNRQSFSSKEKKKTNGTRSPSPAQHLY</sequence>
<evidence type="ECO:0000313" key="2">
    <source>
        <dbReference type="EMBL" id="KAA1118172.1"/>
    </source>
</evidence>
<gene>
    <name evidence="2" type="ORF">PGT21_032903</name>
</gene>
<protein>
    <submittedName>
        <fullName evidence="2">Uncharacterized protein</fullName>
    </submittedName>
</protein>
<feature type="region of interest" description="Disordered" evidence="1">
    <location>
        <begin position="122"/>
        <end position="144"/>
    </location>
</feature>
<organism evidence="2 3">
    <name type="scientific">Puccinia graminis f. sp. tritici</name>
    <dbReference type="NCBI Taxonomy" id="56615"/>
    <lineage>
        <taxon>Eukaryota</taxon>
        <taxon>Fungi</taxon>
        <taxon>Dikarya</taxon>
        <taxon>Basidiomycota</taxon>
        <taxon>Pucciniomycotina</taxon>
        <taxon>Pucciniomycetes</taxon>
        <taxon>Pucciniales</taxon>
        <taxon>Pucciniaceae</taxon>
        <taxon>Puccinia</taxon>
    </lineage>
</organism>